<dbReference type="PANTHER" id="PTHR30537">
    <property type="entry name" value="HTH-TYPE TRANSCRIPTIONAL REGULATOR"/>
    <property type="match status" value="1"/>
</dbReference>
<sequence length="302" mass="32812">MNRHERLPKLQLIQSFAQVAEHGSLAATVKALGGSPATLSRHISTLEAELGVTLFVRRGDGLSLTETGVALFAHAADLTKAAHRFASVAAGRDQAIVGTVRITASKGVSGFLLPKVMERLAREEPEIDFELVPSDAEANLLLREADIAVRMFRPTQSNLIARKLGELSFGLYATRAYLDRRGTPASVADLAAHDLIGGDADGQVLKGLQTLGLDTDRESLRYRCDDRFTAWQLLTAGCGIGVAQLLQGRSRPDLVRVLPDTPSFTLPVWLTCHSELRTSTRVRRAYDHIATHLGAELKAQME</sequence>
<name>A0ABT1CND4_9HYPH</name>
<dbReference type="SUPFAM" id="SSF53850">
    <property type="entry name" value="Periplasmic binding protein-like II"/>
    <property type="match status" value="1"/>
</dbReference>
<keyword evidence="3" id="KW-0238">DNA-binding</keyword>
<evidence type="ECO:0000256" key="1">
    <source>
        <dbReference type="ARBA" id="ARBA00009437"/>
    </source>
</evidence>
<keyword evidence="2" id="KW-0805">Transcription regulation</keyword>
<proteinExistence type="inferred from homology"/>
<dbReference type="Pfam" id="PF03466">
    <property type="entry name" value="LysR_substrate"/>
    <property type="match status" value="1"/>
</dbReference>
<dbReference type="Pfam" id="PF00126">
    <property type="entry name" value="HTH_1"/>
    <property type="match status" value="1"/>
</dbReference>
<dbReference type="Proteomes" id="UP001320715">
    <property type="component" value="Unassembled WGS sequence"/>
</dbReference>
<dbReference type="PROSITE" id="PS50931">
    <property type="entry name" value="HTH_LYSR"/>
    <property type="match status" value="1"/>
</dbReference>
<protein>
    <submittedName>
        <fullName evidence="6">LysR family transcriptional regulator</fullName>
    </submittedName>
</protein>
<dbReference type="InterPro" id="IPR036388">
    <property type="entry name" value="WH-like_DNA-bd_sf"/>
</dbReference>
<evidence type="ECO:0000256" key="2">
    <source>
        <dbReference type="ARBA" id="ARBA00023015"/>
    </source>
</evidence>
<evidence type="ECO:0000256" key="4">
    <source>
        <dbReference type="ARBA" id="ARBA00023163"/>
    </source>
</evidence>
<evidence type="ECO:0000259" key="5">
    <source>
        <dbReference type="PROSITE" id="PS50931"/>
    </source>
</evidence>
<accession>A0ABT1CND4</accession>
<keyword evidence="4" id="KW-0804">Transcription</keyword>
<dbReference type="InterPro" id="IPR005119">
    <property type="entry name" value="LysR_subst-bd"/>
</dbReference>
<comment type="caution">
    <text evidence="6">The sequence shown here is derived from an EMBL/GenBank/DDBJ whole genome shotgun (WGS) entry which is preliminary data.</text>
</comment>
<feature type="domain" description="HTH lysR-type" evidence="5">
    <location>
        <begin position="8"/>
        <end position="65"/>
    </location>
</feature>
<reference evidence="6 7" key="1">
    <citation type="submission" date="2020-01" db="EMBL/GenBank/DDBJ databases">
        <title>Genomes of bacteria type strains.</title>
        <authorList>
            <person name="Chen J."/>
            <person name="Zhu S."/>
            <person name="Yang J."/>
        </authorList>
    </citation>
    <scope>NUCLEOTIDE SEQUENCE [LARGE SCALE GENOMIC DNA]</scope>
    <source>
        <strain evidence="6 7">DSM 16655</strain>
    </source>
</reference>
<dbReference type="Gene3D" id="3.40.190.290">
    <property type="match status" value="1"/>
</dbReference>
<evidence type="ECO:0000313" key="7">
    <source>
        <dbReference type="Proteomes" id="UP001320715"/>
    </source>
</evidence>
<organism evidence="6 7">
    <name type="scientific">Hoeflea alexandrii</name>
    <dbReference type="NCBI Taxonomy" id="288436"/>
    <lineage>
        <taxon>Bacteria</taxon>
        <taxon>Pseudomonadati</taxon>
        <taxon>Pseudomonadota</taxon>
        <taxon>Alphaproteobacteria</taxon>
        <taxon>Hyphomicrobiales</taxon>
        <taxon>Rhizobiaceae</taxon>
        <taxon>Hoeflea</taxon>
    </lineage>
</organism>
<dbReference type="Gene3D" id="1.10.10.10">
    <property type="entry name" value="Winged helix-like DNA-binding domain superfamily/Winged helix DNA-binding domain"/>
    <property type="match status" value="1"/>
</dbReference>
<dbReference type="InterPro" id="IPR058163">
    <property type="entry name" value="LysR-type_TF_proteobact-type"/>
</dbReference>
<dbReference type="PANTHER" id="PTHR30537:SF3">
    <property type="entry name" value="TRANSCRIPTIONAL REGULATORY PROTEIN"/>
    <property type="match status" value="1"/>
</dbReference>
<comment type="similarity">
    <text evidence="1">Belongs to the LysR transcriptional regulatory family.</text>
</comment>
<dbReference type="EMBL" id="JAAAML010000001">
    <property type="protein sequence ID" value="MCO6406896.1"/>
    <property type="molecule type" value="Genomic_DNA"/>
</dbReference>
<dbReference type="InterPro" id="IPR000847">
    <property type="entry name" value="LysR_HTH_N"/>
</dbReference>
<dbReference type="SUPFAM" id="SSF46785">
    <property type="entry name" value="Winged helix' DNA-binding domain"/>
    <property type="match status" value="1"/>
</dbReference>
<keyword evidence="7" id="KW-1185">Reference proteome</keyword>
<gene>
    <name evidence="6" type="ORF">GTW23_01810</name>
</gene>
<dbReference type="RefSeq" id="WP_252914392.1">
    <property type="nucleotide sequence ID" value="NZ_JAAAML010000001.1"/>
</dbReference>
<dbReference type="InterPro" id="IPR036390">
    <property type="entry name" value="WH_DNA-bd_sf"/>
</dbReference>
<evidence type="ECO:0000256" key="3">
    <source>
        <dbReference type="ARBA" id="ARBA00023125"/>
    </source>
</evidence>
<evidence type="ECO:0000313" key="6">
    <source>
        <dbReference type="EMBL" id="MCO6406896.1"/>
    </source>
</evidence>